<keyword evidence="3" id="KW-0963">Cytoplasm</keyword>
<evidence type="ECO:0000256" key="9">
    <source>
        <dbReference type="ARBA" id="ARBA00038478"/>
    </source>
</evidence>
<dbReference type="InterPro" id="IPR022953">
    <property type="entry name" value="ATP_PFK"/>
</dbReference>
<evidence type="ECO:0000256" key="3">
    <source>
        <dbReference type="ARBA" id="ARBA00022490"/>
    </source>
</evidence>
<evidence type="ECO:0000259" key="10">
    <source>
        <dbReference type="Pfam" id="PF00365"/>
    </source>
</evidence>
<reference evidence="11 12" key="1">
    <citation type="submission" date="2016-09" db="EMBL/GenBank/DDBJ databases">
        <authorList>
            <person name="Capua I."/>
            <person name="De Benedictis P."/>
            <person name="Joannis T."/>
            <person name="Lombin L.H."/>
            <person name="Cattoli G."/>
        </authorList>
    </citation>
    <scope>NUCLEOTIDE SEQUENCE [LARGE SCALE GENOMIC DNA]</scope>
    <source>
        <strain evidence="11 12">A7P-90m</strain>
    </source>
</reference>
<dbReference type="InterPro" id="IPR035966">
    <property type="entry name" value="PKF_sf"/>
</dbReference>
<keyword evidence="4" id="KW-0808">Transferase</keyword>
<keyword evidence="5" id="KW-0479">Metal-binding</keyword>
<evidence type="ECO:0000313" key="12">
    <source>
        <dbReference type="Proteomes" id="UP000199452"/>
    </source>
</evidence>
<protein>
    <submittedName>
        <fullName evidence="11">6-phosphofructokinase 1</fullName>
    </submittedName>
</protein>
<dbReference type="GO" id="GO:0030388">
    <property type="term" value="P:fructose 1,6-bisphosphate metabolic process"/>
    <property type="evidence" value="ECO:0007669"/>
    <property type="project" value="TreeGrafter"/>
</dbReference>
<dbReference type="OrthoDB" id="9802503at2"/>
<dbReference type="GO" id="GO:0061621">
    <property type="term" value="P:canonical glycolysis"/>
    <property type="evidence" value="ECO:0007669"/>
    <property type="project" value="TreeGrafter"/>
</dbReference>
<dbReference type="GO" id="GO:0006002">
    <property type="term" value="P:fructose 6-phosphate metabolic process"/>
    <property type="evidence" value="ECO:0007669"/>
    <property type="project" value="InterPro"/>
</dbReference>
<proteinExistence type="inferred from homology"/>
<evidence type="ECO:0000256" key="8">
    <source>
        <dbReference type="ARBA" id="ARBA00023152"/>
    </source>
</evidence>
<evidence type="ECO:0000256" key="2">
    <source>
        <dbReference type="ARBA" id="ARBA00004679"/>
    </source>
</evidence>
<dbReference type="Gene3D" id="3.40.50.450">
    <property type="match status" value="1"/>
</dbReference>
<dbReference type="PANTHER" id="PTHR13697:SF52">
    <property type="entry name" value="ATP-DEPENDENT 6-PHOSPHOFRUCTOKINASE 3"/>
    <property type="match status" value="1"/>
</dbReference>
<dbReference type="SUPFAM" id="SSF53784">
    <property type="entry name" value="Phosphofructokinase"/>
    <property type="match status" value="1"/>
</dbReference>
<evidence type="ECO:0000256" key="7">
    <source>
        <dbReference type="ARBA" id="ARBA00022842"/>
    </source>
</evidence>
<dbReference type="GO" id="GO:0005945">
    <property type="term" value="C:6-phosphofructokinase complex"/>
    <property type="evidence" value="ECO:0007669"/>
    <property type="project" value="TreeGrafter"/>
</dbReference>
<sequence>MKKSNKLFSGKTLAILTGGGDTPAINSSIEAIRNRASFLGYKVYGIRHGWKGLLADGDVLDLTCQPYDGFYGGTALRSSRTNPFPSIKNPDNRVPQILKNLERYKIDVLVTIGGDDTNGAARLLHETEGFPVIGFPKTIDNDLRTRTLHHFNGKAIEAVVCPGFPSAAKGVMEYAARIRTTAESHSRIIVLEVMGRDAGWLNASASFGGAEMALVPEFEITKERKLVFLETVRENYLRSPKKSLVIAVSEGVRWYDDATGKVDVMYASKEVDEYGHARLGGIGAIIASEISNKLGIEARAETCGYYARSGECRLYDRRLTTTLADKVVDLLLREDYGQMPVLSHMVNFQELEEFNTTSIDMGQVGNHPMPKEYYNIDKFEVSEAYHHYLSYILGKPEFLKFEYDFPVVIP</sequence>
<keyword evidence="7" id="KW-0460">Magnesium</keyword>
<dbReference type="GO" id="GO:0042802">
    <property type="term" value="F:identical protein binding"/>
    <property type="evidence" value="ECO:0007669"/>
    <property type="project" value="TreeGrafter"/>
</dbReference>
<dbReference type="EMBL" id="FMYP01000018">
    <property type="protein sequence ID" value="SDC13568.1"/>
    <property type="molecule type" value="Genomic_DNA"/>
</dbReference>
<dbReference type="GO" id="GO:0003872">
    <property type="term" value="F:6-phosphofructokinase activity"/>
    <property type="evidence" value="ECO:0007669"/>
    <property type="project" value="InterPro"/>
</dbReference>
<keyword evidence="12" id="KW-1185">Reference proteome</keyword>
<dbReference type="UniPathway" id="UPA00109">
    <property type="reaction ID" value="UER00182"/>
</dbReference>
<keyword evidence="6 11" id="KW-0418">Kinase</keyword>
<evidence type="ECO:0000256" key="1">
    <source>
        <dbReference type="ARBA" id="ARBA00001946"/>
    </source>
</evidence>
<dbReference type="Gene3D" id="3.40.50.460">
    <property type="entry name" value="Phosphofructokinase domain"/>
    <property type="match status" value="1"/>
</dbReference>
<accession>A0A1G6J446</accession>
<evidence type="ECO:0000256" key="4">
    <source>
        <dbReference type="ARBA" id="ARBA00022679"/>
    </source>
</evidence>
<gene>
    <name evidence="11" type="ORF">SAMN05216323_101840</name>
</gene>
<comment type="pathway">
    <text evidence="2">Carbohydrate degradation; glycolysis; D-glyceraldehyde 3-phosphate and glycerone phosphate from D-glucose: step 3/4.</text>
</comment>
<dbReference type="GO" id="GO:0016208">
    <property type="term" value="F:AMP binding"/>
    <property type="evidence" value="ECO:0007669"/>
    <property type="project" value="TreeGrafter"/>
</dbReference>
<dbReference type="RefSeq" id="WP_092437198.1">
    <property type="nucleotide sequence ID" value="NZ_FMYP01000018.1"/>
</dbReference>
<feature type="domain" description="Phosphofructokinase" evidence="10">
    <location>
        <begin position="13"/>
        <end position="331"/>
    </location>
</feature>
<name>A0A1G6J446_9BACT</name>
<comment type="cofactor">
    <cofactor evidence="1">
        <name>Mg(2+)</name>
        <dbReference type="ChEBI" id="CHEBI:18420"/>
    </cofactor>
</comment>
<dbReference type="Proteomes" id="UP000199452">
    <property type="component" value="Unassembled WGS sequence"/>
</dbReference>
<dbReference type="InterPro" id="IPR000023">
    <property type="entry name" value="Phosphofructokinase_dom"/>
</dbReference>
<evidence type="ECO:0000313" key="11">
    <source>
        <dbReference type="EMBL" id="SDC13568.1"/>
    </source>
</evidence>
<dbReference type="STRING" id="1640674.SAMN05216323_101840"/>
<dbReference type="GO" id="GO:0046872">
    <property type="term" value="F:metal ion binding"/>
    <property type="evidence" value="ECO:0007669"/>
    <property type="project" value="UniProtKB-KW"/>
</dbReference>
<comment type="similarity">
    <text evidence="9">Belongs to the phosphofructokinase type A (PFKA) family.</text>
</comment>
<keyword evidence="8" id="KW-0324">Glycolysis</keyword>
<dbReference type="PANTHER" id="PTHR13697">
    <property type="entry name" value="PHOSPHOFRUCTOKINASE"/>
    <property type="match status" value="1"/>
</dbReference>
<evidence type="ECO:0000256" key="6">
    <source>
        <dbReference type="ARBA" id="ARBA00022777"/>
    </source>
</evidence>
<dbReference type="PRINTS" id="PR00476">
    <property type="entry name" value="PHFRCTKINASE"/>
</dbReference>
<dbReference type="GO" id="GO:0048029">
    <property type="term" value="F:monosaccharide binding"/>
    <property type="evidence" value="ECO:0007669"/>
    <property type="project" value="TreeGrafter"/>
</dbReference>
<dbReference type="Pfam" id="PF00365">
    <property type="entry name" value="PFK"/>
    <property type="match status" value="1"/>
</dbReference>
<dbReference type="GO" id="GO:0005524">
    <property type="term" value="F:ATP binding"/>
    <property type="evidence" value="ECO:0007669"/>
    <property type="project" value="TreeGrafter"/>
</dbReference>
<evidence type="ECO:0000256" key="5">
    <source>
        <dbReference type="ARBA" id="ARBA00022723"/>
    </source>
</evidence>
<dbReference type="GO" id="GO:0070095">
    <property type="term" value="F:fructose-6-phosphate binding"/>
    <property type="evidence" value="ECO:0007669"/>
    <property type="project" value="TreeGrafter"/>
</dbReference>
<dbReference type="AlphaFoldDB" id="A0A1G6J446"/>
<organism evidence="11 12">
    <name type="scientific">Williamwhitmania taraxaci</name>
    <dbReference type="NCBI Taxonomy" id="1640674"/>
    <lineage>
        <taxon>Bacteria</taxon>
        <taxon>Pseudomonadati</taxon>
        <taxon>Bacteroidota</taxon>
        <taxon>Bacteroidia</taxon>
        <taxon>Bacteroidales</taxon>
        <taxon>Williamwhitmaniaceae</taxon>
        <taxon>Williamwhitmania</taxon>
    </lineage>
</organism>